<sequence length="80" mass="8916">MTCPASSLALPSRACPRTSLIDPTPQIRDIMDRYIGNPEFSNLPRKFKTAFTGMPVPDILHEVQDIAFCAVEHPEPGHRL</sequence>
<feature type="domain" description="Nitrite/sulphite reductase 4Fe-4S" evidence="4">
    <location>
        <begin position="8"/>
        <end position="76"/>
    </location>
</feature>
<dbReference type="Gene3D" id="3.30.413.10">
    <property type="entry name" value="Sulfite Reductase Hemoprotein, domain 1"/>
    <property type="match status" value="1"/>
</dbReference>
<evidence type="ECO:0000313" key="5">
    <source>
        <dbReference type="EMBL" id="GMA36117.1"/>
    </source>
</evidence>
<keyword evidence="6" id="KW-1185">Reference proteome</keyword>
<gene>
    <name evidence="5" type="ORF">GCM10025876_23210</name>
</gene>
<protein>
    <recommendedName>
        <fullName evidence="4">Nitrite/sulphite reductase 4Fe-4S domain-containing protein</fullName>
    </recommendedName>
</protein>
<evidence type="ECO:0000256" key="2">
    <source>
        <dbReference type="ARBA" id="ARBA00023004"/>
    </source>
</evidence>
<dbReference type="Proteomes" id="UP001157125">
    <property type="component" value="Unassembled WGS sequence"/>
</dbReference>
<organism evidence="5 6">
    <name type="scientific">Demequina litorisediminis</name>
    <dbReference type="NCBI Taxonomy" id="1849022"/>
    <lineage>
        <taxon>Bacteria</taxon>
        <taxon>Bacillati</taxon>
        <taxon>Actinomycetota</taxon>
        <taxon>Actinomycetes</taxon>
        <taxon>Micrococcales</taxon>
        <taxon>Demequinaceae</taxon>
        <taxon>Demequina</taxon>
    </lineage>
</organism>
<name>A0ABQ6IE26_9MICO</name>
<evidence type="ECO:0000259" key="4">
    <source>
        <dbReference type="Pfam" id="PF01077"/>
    </source>
</evidence>
<evidence type="ECO:0000313" key="6">
    <source>
        <dbReference type="Proteomes" id="UP001157125"/>
    </source>
</evidence>
<keyword evidence="3" id="KW-0411">Iron-sulfur</keyword>
<dbReference type="EMBL" id="BSUN01000001">
    <property type="protein sequence ID" value="GMA36117.1"/>
    <property type="molecule type" value="Genomic_DNA"/>
</dbReference>
<dbReference type="SUPFAM" id="SSF56014">
    <property type="entry name" value="Nitrite and sulphite reductase 4Fe-4S domain-like"/>
    <property type="match status" value="1"/>
</dbReference>
<evidence type="ECO:0000256" key="3">
    <source>
        <dbReference type="ARBA" id="ARBA00023014"/>
    </source>
</evidence>
<evidence type="ECO:0000256" key="1">
    <source>
        <dbReference type="ARBA" id="ARBA00022723"/>
    </source>
</evidence>
<comment type="caution">
    <text evidence="5">The sequence shown here is derived from an EMBL/GenBank/DDBJ whole genome shotgun (WGS) entry which is preliminary data.</text>
</comment>
<proteinExistence type="predicted"/>
<accession>A0ABQ6IE26</accession>
<keyword evidence="2" id="KW-0408">Iron</keyword>
<dbReference type="InterPro" id="IPR045854">
    <property type="entry name" value="NO2/SO3_Rdtase_4Fe4S_sf"/>
</dbReference>
<dbReference type="InterPro" id="IPR006067">
    <property type="entry name" value="NO2/SO3_Rdtase_4Fe4S_dom"/>
</dbReference>
<reference evidence="6" key="1">
    <citation type="journal article" date="2019" name="Int. J. Syst. Evol. Microbiol.">
        <title>The Global Catalogue of Microorganisms (GCM) 10K type strain sequencing project: providing services to taxonomists for standard genome sequencing and annotation.</title>
        <authorList>
            <consortium name="The Broad Institute Genomics Platform"/>
            <consortium name="The Broad Institute Genome Sequencing Center for Infectious Disease"/>
            <person name="Wu L."/>
            <person name="Ma J."/>
        </authorList>
    </citation>
    <scope>NUCLEOTIDE SEQUENCE [LARGE SCALE GENOMIC DNA]</scope>
    <source>
        <strain evidence="6">NBRC 112299</strain>
    </source>
</reference>
<keyword evidence="1" id="KW-0479">Metal-binding</keyword>
<dbReference type="Pfam" id="PF01077">
    <property type="entry name" value="NIR_SIR"/>
    <property type="match status" value="1"/>
</dbReference>